<comment type="caution">
    <text evidence="3">The sequence shown here is derived from an EMBL/GenBank/DDBJ whole genome shotgun (WGS) entry which is preliminary data.</text>
</comment>
<keyword evidence="1" id="KW-0812">Transmembrane</keyword>
<dbReference type="PROSITE" id="PS51846">
    <property type="entry name" value="CNNM"/>
    <property type="match status" value="1"/>
</dbReference>
<dbReference type="GO" id="GO:0016020">
    <property type="term" value="C:membrane"/>
    <property type="evidence" value="ECO:0007669"/>
    <property type="project" value="UniProtKB-UniRule"/>
</dbReference>
<evidence type="ECO:0000313" key="4">
    <source>
        <dbReference type="Proteomes" id="UP000186341"/>
    </source>
</evidence>
<dbReference type="Gene3D" id="3.10.580.10">
    <property type="entry name" value="CBS-domain"/>
    <property type="match status" value="1"/>
</dbReference>
<organism evidence="3 4">
    <name type="scientific">Ileibacterium valens</name>
    <dbReference type="NCBI Taxonomy" id="1862668"/>
    <lineage>
        <taxon>Bacteria</taxon>
        <taxon>Bacillati</taxon>
        <taxon>Bacillota</taxon>
        <taxon>Erysipelotrichia</taxon>
        <taxon>Erysipelotrichales</taxon>
        <taxon>Erysipelotrichaceae</taxon>
        <taxon>Ileibacterium</taxon>
    </lineage>
</organism>
<dbReference type="Proteomes" id="UP000186341">
    <property type="component" value="Unassembled WGS sequence"/>
</dbReference>
<keyword evidence="1" id="KW-0472">Membrane</keyword>
<dbReference type="InterPro" id="IPR002550">
    <property type="entry name" value="CNNM"/>
</dbReference>
<dbReference type="AlphaFoldDB" id="A0A1U7NG15"/>
<dbReference type="PANTHER" id="PTHR43099:SF5">
    <property type="entry name" value="HLYC_CORC FAMILY TRANSPORTER"/>
    <property type="match status" value="1"/>
</dbReference>
<name>A0A1U7NG15_9FIRM</name>
<gene>
    <name evidence="3" type="ORF">BO222_06260</name>
</gene>
<dbReference type="Pfam" id="PF01595">
    <property type="entry name" value="CNNM"/>
    <property type="match status" value="1"/>
</dbReference>
<dbReference type="EMBL" id="MPJW01000128">
    <property type="protein sequence ID" value="OLU39687.1"/>
    <property type="molecule type" value="Genomic_DNA"/>
</dbReference>
<reference evidence="3 4" key="1">
    <citation type="submission" date="2016-11" db="EMBL/GenBank/DDBJ databases">
        <title>Description of two novel members of the family Erysipelotrichaceae: Ileibacterium lipovorans gen. nov., sp. nov. and Dubosiella newyorkensis, gen. nov., sp. nov.</title>
        <authorList>
            <person name="Cox L.M."/>
            <person name="Sohn J."/>
            <person name="Tyrrell K.L."/>
            <person name="Citron D.M."/>
            <person name="Lawson P.A."/>
            <person name="Patel N.B."/>
            <person name="Iizumi T."/>
            <person name="Perez-Perez G.I."/>
            <person name="Goldstein E.J."/>
            <person name="Blaser M.J."/>
        </authorList>
    </citation>
    <scope>NUCLEOTIDE SEQUENCE [LARGE SCALE GENOMIC DNA]</scope>
    <source>
        <strain evidence="3 4">NYU-BL-A3</strain>
    </source>
</reference>
<keyword evidence="4" id="KW-1185">Reference proteome</keyword>
<evidence type="ECO:0000256" key="1">
    <source>
        <dbReference type="PROSITE-ProRule" id="PRU01193"/>
    </source>
</evidence>
<protein>
    <recommendedName>
        <fullName evidence="2">CNNM transmembrane domain-containing protein</fullName>
    </recommendedName>
</protein>
<dbReference type="InterPro" id="IPR051676">
    <property type="entry name" value="UPF0053_domain"/>
</dbReference>
<evidence type="ECO:0000313" key="3">
    <source>
        <dbReference type="EMBL" id="OLU39687.1"/>
    </source>
</evidence>
<evidence type="ECO:0000259" key="2">
    <source>
        <dbReference type="PROSITE" id="PS51846"/>
    </source>
</evidence>
<dbReference type="Gene3D" id="3.90.1280.20">
    <property type="match status" value="1"/>
</dbReference>
<keyword evidence="1" id="KW-1133">Transmembrane helix</keyword>
<feature type="domain" description="CNNM transmembrane" evidence="2">
    <location>
        <begin position="1"/>
        <end position="92"/>
    </location>
</feature>
<proteinExistence type="predicted"/>
<sequence>MILSYFTLVFGELVPKQIAIHKSEQMALGVSGLISGIAFLFSPLVKVLTWSTNTVLRVLGINPNSNEEEVFEEEIIMMVNAGEQKGTIDTQEKDLIECLFAFDDRQAKDIMVHRTEMILLDLDNPDGWDHAIYETKRAFIPVFSKTADHILSILNVKKLLRN</sequence>
<dbReference type="InterPro" id="IPR046342">
    <property type="entry name" value="CBS_dom_sf"/>
</dbReference>
<accession>A0A1U7NG15</accession>
<dbReference type="PANTHER" id="PTHR43099">
    <property type="entry name" value="UPF0053 PROTEIN YRKA"/>
    <property type="match status" value="1"/>
</dbReference>